<evidence type="ECO:0000256" key="5">
    <source>
        <dbReference type="ARBA" id="ARBA00022803"/>
    </source>
</evidence>
<keyword evidence="8" id="KW-1185">Reference proteome</keyword>
<evidence type="ECO:0000256" key="4">
    <source>
        <dbReference type="ARBA" id="ARBA00022737"/>
    </source>
</evidence>
<dbReference type="SUPFAM" id="SSF48452">
    <property type="entry name" value="TPR-like"/>
    <property type="match status" value="1"/>
</dbReference>
<comment type="pathway">
    <text evidence="1">Protein modification; protein glycosylation.</text>
</comment>
<proteinExistence type="predicted"/>
<dbReference type="Gene3D" id="3.40.50.2000">
    <property type="entry name" value="Glycogen Phosphorylase B"/>
    <property type="match status" value="1"/>
</dbReference>
<evidence type="ECO:0000256" key="1">
    <source>
        <dbReference type="ARBA" id="ARBA00004922"/>
    </source>
</evidence>
<gene>
    <name evidence="7" type="ORF">PMG71_00460</name>
</gene>
<evidence type="ECO:0000313" key="7">
    <source>
        <dbReference type="EMBL" id="MDJ1167893.1"/>
    </source>
</evidence>
<dbReference type="PANTHER" id="PTHR44835:SF1">
    <property type="entry name" value="PROTEIN O-GLCNAC TRANSFERASE"/>
    <property type="match status" value="1"/>
</dbReference>
<dbReference type="InterPro" id="IPR011990">
    <property type="entry name" value="TPR-like_helical_dom_sf"/>
</dbReference>
<dbReference type="InterPro" id="IPR029489">
    <property type="entry name" value="OGT/SEC/SPY_C"/>
</dbReference>
<feature type="domain" description="O-GlcNAc transferase C-terminal" evidence="6">
    <location>
        <begin position="537"/>
        <end position="725"/>
    </location>
</feature>
<dbReference type="Gene3D" id="1.25.40.10">
    <property type="entry name" value="Tetratricopeptide repeat domain"/>
    <property type="match status" value="2"/>
</dbReference>
<feature type="domain" description="O-GlcNAc transferase C-terminal" evidence="6">
    <location>
        <begin position="338"/>
        <end position="527"/>
    </location>
</feature>
<sequence length="741" mass="85552">MIETFTSNLQQQAIEYLNTGKYTQAITLYNKIVETDSASRQDYWYLGLALLLDGQEVEAQVTWMLVLGEASAEEVEIWTRELLEVLESSANHHQEADQIQLAWVIRQHIREIDPTHVNNLFKILQLGLKLEILTEEEINEMELVSILESEGEQLNLDFELFIESIRLFLDQAPLTPILPQLLEASIPYVLTKSVYSFVSVVMLACVKICQTLKRPHLAVIFSKIALKANPEDVEIWRHLSAHYQTAHEYDEGIEAAKKAYSLSTRNIDKICSYFLHLRGLMGAGGYWQEALSILHKKADLLHSLNPDEASNYPPDLNSRLYTVAYFFPYFEDDAQGNRQIHNHLGKFCKGGIQFHHQEEVKRYHQNWNPPAQPHKRLKIGYLSHCFATHSVGWLARWLFEHHNQEEYDIYGYVVNYRSQIPDPLQQWYVEHIPNVRKLGLGYMEVAEIINQDQIDILVDMDSLTLDLPCAVMSIKPAPIQVSWLGWDAPGIPGVDYMIADPYVLPDNAQDYYSEKIWRLPETYIAVDGFEVAVPTLRRKMLDLPTDSIVYFSSQSSYKRHPDMARLQLRIIKEVPNSYFLIKGFGDQESIKRFFIELAEEEGLPEERLKFIPAARSEAIHRANMGIADVVLDTYPYNGATTTLETLWMCVPLVTRVGQQFAARNSYTMMMNAGITEGIAWTDEEYVKWGIRFGTEPELRRNVHWKLKESRKTAPLWNAKKFAQEMEKAYGQMWQLYVESAG</sequence>
<dbReference type="Proteomes" id="UP001235303">
    <property type="component" value="Unassembled WGS sequence"/>
</dbReference>
<keyword evidence="3 7" id="KW-0808">Transferase</keyword>
<organism evidence="7 8">
    <name type="scientific">Roseofilum acuticapitatum BLCC-M154</name>
    <dbReference type="NCBI Taxonomy" id="3022444"/>
    <lineage>
        <taxon>Bacteria</taxon>
        <taxon>Bacillati</taxon>
        <taxon>Cyanobacteriota</taxon>
        <taxon>Cyanophyceae</taxon>
        <taxon>Desertifilales</taxon>
        <taxon>Desertifilaceae</taxon>
        <taxon>Roseofilum</taxon>
        <taxon>Roseofilum acuticapitatum</taxon>
    </lineage>
</organism>
<comment type="caution">
    <text evidence="7">The sequence shown here is derived from an EMBL/GenBank/DDBJ whole genome shotgun (WGS) entry which is preliminary data.</text>
</comment>
<name>A0ABT7ALW4_9CYAN</name>
<accession>A0ABT7ALW4</accession>
<dbReference type="Gene3D" id="3.40.50.11380">
    <property type="match status" value="1"/>
</dbReference>
<keyword evidence="5" id="KW-0802">TPR repeat</keyword>
<dbReference type="GO" id="GO:0016740">
    <property type="term" value="F:transferase activity"/>
    <property type="evidence" value="ECO:0007669"/>
    <property type="project" value="UniProtKB-KW"/>
</dbReference>
<protein>
    <submittedName>
        <fullName evidence="7">O-linked N-acetylglucosamine transferase, SPINDLY family protein</fullName>
    </submittedName>
</protein>
<dbReference type="EMBL" id="JAQOSP010000004">
    <property type="protein sequence ID" value="MDJ1167893.1"/>
    <property type="molecule type" value="Genomic_DNA"/>
</dbReference>
<keyword evidence="2" id="KW-0328">Glycosyltransferase</keyword>
<dbReference type="PANTHER" id="PTHR44835">
    <property type="entry name" value="UDP-N-ACETYLGLUCOSAMINE--PEPTIDE N-ACETYLGLUCOSAMINYLTRANSFERASE SPINDLY-RELATED"/>
    <property type="match status" value="1"/>
</dbReference>
<evidence type="ECO:0000256" key="3">
    <source>
        <dbReference type="ARBA" id="ARBA00022679"/>
    </source>
</evidence>
<dbReference type="SUPFAM" id="SSF53756">
    <property type="entry name" value="UDP-Glycosyltransferase/glycogen phosphorylase"/>
    <property type="match status" value="1"/>
</dbReference>
<dbReference type="Pfam" id="PF13844">
    <property type="entry name" value="Glyco_transf_41"/>
    <property type="match status" value="2"/>
</dbReference>
<dbReference type="RefSeq" id="WP_283751661.1">
    <property type="nucleotide sequence ID" value="NZ_JAQOSP010000004.1"/>
</dbReference>
<keyword evidence="4" id="KW-0677">Repeat</keyword>
<evidence type="ECO:0000259" key="6">
    <source>
        <dbReference type="Pfam" id="PF13844"/>
    </source>
</evidence>
<dbReference type="InterPro" id="IPR051939">
    <property type="entry name" value="Glycosyltr_41/O-GlcNAc_trsf"/>
</dbReference>
<evidence type="ECO:0000313" key="8">
    <source>
        <dbReference type="Proteomes" id="UP001235303"/>
    </source>
</evidence>
<evidence type="ECO:0000256" key="2">
    <source>
        <dbReference type="ARBA" id="ARBA00022676"/>
    </source>
</evidence>
<reference evidence="7 8" key="1">
    <citation type="submission" date="2023-01" db="EMBL/GenBank/DDBJ databases">
        <title>Novel diversity within Roseofilum (Cyanobacteria; Desertifilaceae) from marine benthic mats with descriptions of four novel species.</title>
        <authorList>
            <person name="Wang Y."/>
            <person name="Berthold D.E."/>
            <person name="Hu J."/>
            <person name="Lefler F.W."/>
            <person name="Laughinghouse H.D. IV."/>
        </authorList>
    </citation>
    <scope>NUCLEOTIDE SEQUENCE [LARGE SCALE GENOMIC DNA]</scope>
    <source>
        <strain evidence="7 8">BLCC-M154</strain>
    </source>
</reference>